<dbReference type="InterPro" id="IPR051820">
    <property type="entry name" value="FAD-binding_MO"/>
</dbReference>
<keyword evidence="6 7" id="KW-0503">Monooxygenase</keyword>
<evidence type="ECO:0000256" key="6">
    <source>
        <dbReference type="ARBA" id="ARBA00023033"/>
    </source>
</evidence>
<dbReference type="EMBL" id="BSOJ01000027">
    <property type="protein sequence ID" value="GLR27055.1"/>
    <property type="molecule type" value="Genomic_DNA"/>
</dbReference>
<evidence type="ECO:0000256" key="4">
    <source>
        <dbReference type="ARBA" id="ARBA00022827"/>
    </source>
</evidence>
<name>A0ABQ5YTB5_9BURK</name>
<keyword evidence="5" id="KW-0560">Oxidoreductase</keyword>
<accession>A0ABQ5YTB5</accession>
<dbReference type="PANTHER" id="PTHR43872:SF1">
    <property type="entry name" value="MONOOXYGENASE, PUTATIVE (AFU_ORTHOLOGUE AFUA_8G02570)-RELATED"/>
    <property type="match status" value="1"/>
</dbReference>
<gene>
    <name evidence="7" type="primary">mymA</name>
    <name evidence="7" type="ORF">GCM10007875_21460</name>
</gene>
<comment type="similarity">
    <text evidence="2">Belongs to the FAD-binding monooxygenase family.</text>
</comment>
<dbReference type="Gene3D" id="3.50.50.60">
    <property type="entry name" value="FAD/NAD(P)-binding domain"/>
    <property type="match status" value="3"/>
</dbReference>
<evidence type="ECO:0000313" key="7">
    <source>
        <dbReference type="EMBL" id="GLR27055.1"/>
    </source>
</evidence>
<dbReference type="InterPro" id="IPR020946">
    <property type="entry name" value="Flavin_mOase-like"/>
</dbReference>
<proteinExistence type="inferred from homology"/>
<evidence type="ECO:0000256" key="5">
    <source>
        <dbReference type="ARBA" id="ARBA00023002"/>
    </source>
</evidence>
<dbReference type="SUPFAM" id="SSF51905">
    <property type="entry name" value="FAD/NAD(P)-binding domain"/>
    <property type="match status" value="1"/>
</dbReference>
<evidence type="ECO:0000256" key="3">
    <source>
        <dbReference type="ARBA" id="ARBA00022630"/>
    </source>
</evidence>
<keyword evidence="8" id="KW-1185">Reference proteome</keyword>
<dbReference type="GO" id="GO:0004497">
    <property type="term" value="F:monooxygenase activity"/>
    <property type="evidence" value="ECO:0007669"/>
    <property type="project" value="UniProtKB-KW"/>
</dbReference>
<keyword evidence="4" id="KW-0274">FAD</keyword>
<comment type="caution">
    <text evidence="7">The sequence shown here is derived from an EMBL/GenBank/DDBJ whole genome shotgun (WGS) entry which is preliminary data.</text>
</comment>
<keyword evidence="3" id="KW-0285">Flavoprotein</keyword>
<evidence type="ECO:0000313" key="8">
    <source>
        <dbReference type="Proteomes" id="UP001156664"/>
    </source>
</evidence>
<comment type="cofactor">
    <cofactor evidence="1">
        <name>FAD</name>
        <dbReference type="ChEBI" id="CHEBI:57692"/>
    </cofactor>
</comment>
<dbReference type="InterPro" id="IPR036188">
    <property type="entry name" value="FAD/NAD-bd_sf"/>
</dbReference>
<reference evidence="8" key="1">
    <citation type="journal article" date="2019" name="Int. J. Syst. Evol. Microbiol.">
        <title>The Global Catalogue of Microorganisms (GCM) 10K type strain sequencing project: providing services to taxonomists for standard genome sequencing and annotation.</title>
        <authorList>
            <consortium name="The Broad Institute Genomics Platform"/>
            <consortium name="The Broad Institute Genome Sequencing Center for Infectious Disease"/>
            <person name="Wu L."/>
            <person name="Ma J."/>
        </authorList>
    </citation>
    <scope>NUCLEOTIDE SEQUENCE [LARGE SCALE GENOMIC DNA]</scope>
    <source>
        <strain evidence="8">NBRC 105857</strain>
    </source>
</reference>
<dbReference type="PANTHER" id="PTHR43872">
    <property type="entry name" value="MONOOXYGENASE, PUTATIVE (AFU_ORTHOLOGUE AFUA_8G02570)-RELATED"/>
    <property type="match status" value="1"/>
</dbReference>
<dbReference type="Proteomes" id="UP001156664">
    <property type="component" value="Unassembled WGS sequence"/>
</dbReference>
<evidence type="ECO:0000256" key="2">
    <source>
        <dbReference type="ARBA" id="ARBA00010139"/>
    </source>
</evidence>
<protein>
    <submittedName>
        <fullName evidence="7">FAD-containing monooxygenase MymA</fullName>
    </submittedName>
</protein>
<organism evidence="7 8">
    <name type="scientific">Limnobacter litoralis</name>
    <dbReference type="NCBI Taxonomy" id="481366"/>
    <lineage>
        <taxon>Bacteria</taxon>
        <taxon>Pseudomonadati</taxon>
        <taxon>Pseudomonadota</taxon>
        <taxon>Betaproteobacteria</taxon>
        <taxon>Burkholderiales</taxon>
        <taxon>Burkholderiaceae</taxon>
        <taxon>Limnobacter</taxon>
    </lineage>
</organism>
<sequence length="486" mass="54715">MTTVFEEDVLIVGAGISGISAACHLKKECPKRRFTILERRTKIGGTWDLFRYPGIRSDSDMFSFGFKFKPWRNAHFFSHGPDIRSYVQEAAEENRVFDHIRFERKVGSANWDSALKRWVLDVLNEATGETEQYRARFLMSCAGYYNYDQGYKPHFPGEDQFKGLIVHPQHWPEDLDYTGKNVVIIGSGATAVTLVPNMAPKAGHVTMLQRSPSYIFSLPSVDALTKVLQKTLPAKLAYKANRLRTIGLAHFMFKACKSKPTVMRRLIISRMRAQLKGSNVDMKHFTPKYMPWDQRLCLVPDGDFFKALKSGKASVATDHIKTFTPEGIELQSGEVLKADIIVTATGLNVQMFGGITLSVDNKPVELGNKMIYKSALLQDVPNAAMVVGYTHASWTLKSDLVSGYVCRLLNWMDKKGHQVVVPKADGVNVVDGLTVLGGLNSGYLQRVSDQLPRQGERHPWHNKQDYYYDSKLLLDEPVEDPALKFA</sequence>
<evidence type="ECO:0000256" key="1">
    <source>
        <dbReference type="ARBA" id="ARBA00001974"/>
    </source>
</evidence>
<dbReference type="Pfam" id="PF00743">
    <property type="entry name" value="FMO-like"/>
    <property type="match status" value="1"/>
</dbReference>
<dbReference type="RefSeq" id="WP_284281766.1">
    <property type="nucleotide sequence ID" value="NZ_BSOJ01000027.1"/>
</dbReference>